<evidence type="ECO:0000313" key="3">
    <source>
        <dbReference type="EMBL" id="CAB4995488.1"/>
    </source>
</evidence>
<evidence type="ECO:0000313" key="2">
    <source>
        <dbReference type="EMBL" id="CAB4815852.1"/>
    </source>
</evidence>
<dbReference type="EMBL" id="CAFBPW010000036">
    <property type="protein sequence ID" value="CAB5029679.1"/>
    <property type="molecule type" value="Genomic_DNA"/>
</dbReference>
<name>A0A6J7RLD2_9ZZZZ</name>
<dbReference type="EMBL" id="CAFBOG010000230">
    <property type="protein sequence ID" value="CAB4995488.1"/>
    <property type="molecule type" value="Genomic_DNA"/>
</dbReference>
<dbReference type="EMBL" id="CAFAAQ010000152">
    <property type="protein sequence ID" value="CAB4815852.1"/>
    <property type="molecule type" value="Genomic_DNA"/>
</dbReference>
<evidence type="ECO:0000313" key="1">
    <source>
        <dbReference type="EMBL" id="CAB4713248.1"/>
    </source>
</evidence>
<dbReference type="EMBL" id="CAEZXS010000236">
    <property type="protein sequence ID" value="CAB4713248.1"/>
    <property type="molecule type" value="Genomic_DNA"/>
</dbReference>
<sequence length="30" mass="3576">MKLRAFAEAANYFRGLPKYFVWLVAYPLCH</sequence>
<dbReference type="AlphaFoldDB" id="A0A6J7RLD2"/>
<proteinExistence type="predicted"/>
<organism evidence="4">
    <name type="scientific">freshwater metagenome</name>
    <dbReference type="NCBI Taxonomy" id="449393"/>
    <lineage>
        <taxon>unclassified sequences</taxon>
        <taxon>metagenomes</taxon>
        <taxon>ecological metagenomes</taxon>
    </lineage>
</organism>
<evidence type="ECO:0000313" key="4">
    <source>
        <dbReference type="EMBL" id="CAB5029679.1"/>
    </source>
</evidence>
<accession>A0A6J7RLD2</accession>
<protein>
    <submittedName>
        <fullName evidence="4">Unannotated protein</fullName>
    </submittedName>
</protein>
<gene>
    <name evidence="1" type="ORF">UFOPK2582_01536</name>
    <name evidence="2" type="ORF">UFOPK3046_01451</name>
    <name evidence="3" type="ORF">UFOPK3914_01838</name>
    <name evidence="4" type="ORF">UFOPK4173_00490</name>
</gene>
<reference evidence="4" key="1">
    <citation type="submission" date="2020-05" db="EMBL/GenBank/DDBJ databases">
        <authorList>
            <person name="Chiriac C."/>
            <person name="Salcher M."/>
            <person name="Ghai R."/>
            <person name="Kavagutti S V."/>
        </authorList>
    </citation>
    <scope>NUCLEOTIDE SEQUENCE</scope>
</reference>